<name>A0AAD1ZKN3_9LAMI</name>
<keyword evidence="2" id="KW-1185">Reference proteome</keyword>
<protein>
    <submittedName>
        <fullName evidence="1">Uncharacterized protein</fullName>
    </submittedName>
</protein>
<evidence type="ECO:0000313" key="2">
    <source>
        <dbReference type="Proteomes" id="UP000834106"/>
    </source>
</evidence>
<dbReference type="Proteomes" id="UP000834106">
    <property type="component" value="Chromosome 10"/>
</dbReference>
<gene>
    <name evidence="1" type="ORF">FPE_LOCUS17330</name>
</gene>
<evidence type="ECO:0000313" key="1">
    <source>
        <dbReference type="EMBL" id="CAI9768960.1"/>
    </source>
</evidence>
<reference evidence="1" key="1">
    <citation type="submission" date="2023-05" db="EMBL/GenBank/DDBJ databases">
        <authorList>
            <person name="Huff M."/>
        </authorList>
    </citation>
    <scope>NUCLEOTIDE SEQUENCE</scope>
</reference>
<sequence>MWCFIWDIRELKESVSKSYLDQLSELCRSLEAKEKELAGLNRISAEQKHGIEDLNERLSASVQSGDEANEIINRHKKAKVHFLVKVHLGSCGKGGNAYLAEAEEEIKRISDAALRREKEQQDVINKLQEAEKDICSLVETLRSKLFANWRLKFERSSVLLPAIEKYTCFLLPALRIYYLNCYLWLVDLST</sequence>
<dbReference type="PANTHER" id="PTHR47458:SF1">
    <property type="entry name" value="SMAD_FHA DOMAIN-CONTAINING PROTEIN"/>
    <property type="match status" value="1"/>
</dbReference>
<dbReference type="EMBL" id="OU503045">
    <property type="protein sequence ID" value="CAI9768960.1"/>
    <property type="molecule type" value="Genomic_DNA"/>
</dbReference>
<dbReference type="PANTHER" id="PTHR47458">
    <property type="entry name" value="SMAD/FHA DOMAIN-CONTAINING PROTEIN"/>
    <property type="match status" value="1"/>
</dbReference>
<dbReference type="AlphaFoldDB" id="A0AAD1ZKN3"/>
<accession>A0AAD1ZKN3</accession>
<proteinExistence type="predicted"/>
<organism evidence="1 2">
    <name type="scientific">Fraxinus pennsylvanica</name>
    <dbReference type="NCBI Taxonomy" id="56036"/>
    <lineage>
        <taxon>Eukaryota</taxon>
        <taxon>Viridiplantae</taxon>
        <taxon>Streptophyta</taxon>
        <taxon>Embryophyta</taxon>
        <taxon>Tracheophyta</taxon>
        <taxon>Spermatophyta</taxon>
        <taxon>Magnoliopsida</taxon>
        <taxon>eudicotyledons</taxon>
        <taxon>Gunneridae</taxon>
        <taxon>Pentapetalae</taxon>
        <taxon>asterids</taxon>
        <taxon>lamiids</taxon>
        <taxon>Lamiales</taxon>
        <taxon>Oleaceae</taxon>
        <taxon>Oleeae</taxon>
        <taxon>Fraxinus</taxon>
    </lineage>
</organism>